<dbReference type="AlphaFoldDB" id="A0A5A7PM45"/>
<dbReference type="EMBL" id="BKCP01004805">
    <property type="protein sequence ID" value="GER33824.1"/>
    <property type="molecule type" value="Genomic_DNA"/>
</dbReference>
<reference evidence="2" key="1">
    <citation type="journal article" date="2019" name="Curr. Biol.">
        <title>Genome Sequence of Striga asiatica Provides Insight into the Evolution of Plant Parasitism.</title>
        <authorList>
            <person name="Yoshida S."/>
            <person name="Kim S."/>
            <person name="Wafula E.K."/>
            <person name="Tanskanen J."/>
            <person name="Kim Y.M."/>
            <person name="Honaas L."/>
            <person name="Yang Z."/>
            <person name="Spallek T."/>
            <person name="Conn C.E."/>
            <person name="Ichihashi Y."/>
            <person name="Cheong K."/>
            <person name="Cui S."/>
            <person name="Der J.P."/>
            <person name="Gundlach H."/>
            <person name="Jiao Y."/>
            <person name="Hori C."/>
            <person name="Ishida J.K."/>
            <person name="Kasahara H."/>
            <person name="Kiba T."/>
            <person name="Kim M.S."/>
            <person name="Koo N."/>
            <person name="Laohavisit A."/>
            <person name="Lee Y.H."/>
            <person name="Lumba S."/>
            <person name="McCourt P."/>
            <person name="Mortimer J.C."/>
            <person name="Mutuku J.M."/>
            <person name="Nomura T."/>
            <person name="Sasaki-Sekimoto Y."/>
            <person name="Seto Y."/>
            <person name="Wang Y."/>
            <person name="Wakatake T."/>
            <person name="Sakakibara H."/>
            <person name="Demura T."/>
            <person name="Yamaguchi S."/>
            <person name="Yoneyama K."/>
            <person name="Manabe R.I."/>
            <person name="Nelson D.C."/>
            <person name="Schulman A.H."/>
            <person name="Timko M.P."/>
            <person name="dePamphilis C.W."/>
            <person name="Choi D."/>
            <person name="Shirasu K."/>
        </authorList>
    </citation>
    <scope>NUCLEOTIDE SEQUENCE [LARGE SCALE GENOMIC DNA]</scope>
    <source>
        <strain evidence="2">cv. UVA1</strain>
    </source>
</reference>
<gene>
    <name evidence="1" type="ORF">STAS_09990</name>
</gene>
<sequence>MEPIKNTNADNNTEAQQTMDEHLEKIVQDFNEFREKMSGKNSNEPMKLEDLVDLYIDNGCENYSHAEPQANHDQFTTQQHVGPIDSESQENFQTYEEENVNLNFDFGPDSDGVTYIRYGDLNYEGAAGEFIGSIFGGEVNFWWRWVGGTARRERTKRKYTRGLRRTRRLLVV</sequence>
<accession>A0A5A7PM45</accession>
<dbReference type="Proteomes" id="UP000325081">
    <property type="component" value="Unassembled WGS sequence"/>
</dbReference>
<keyword evidence="2" id="KW-1185">Reference proteome</keyword>
<organism evidence="1 2">
    <name type="scientific">Striga asiatica</name>
    <name type="common">Asiatic witchweed</name>
    <name type="synonym">Buchnera asiatica</name>
    <dbReference type="NCBI Taxonomy" id="4170"/>
    <lineage>
        <taxon>Eukaryota</taxon>
        <taxon>Viridiplantae</taxon>
        <taxon>Streptophyta</taxon>
        <taxon>Embryophyta</taxon>
        <taxon>Tracheophyta</taxon>
        <taxon>Spermatophyta</taxon>
        <taxon>Magnoliopsida</taxon>
        <taxon>eudicotyledons</taxon>
        <taxon>Gunneridae</taxon>
        <taxon>Pentapetalae</taxon>
        <taxon>asterids</taxon>
        <taxon>lamiids</taxon>
        <taxon>Lamiales</taxon>
        <taxon>Orobanchaceae</taxon>
        <taxon>Buchnereae</taxon>
        <taxon>Striga</taxon>
    </lineage>
</organism>
<proteinExistence type="predicted"/>
<protein>
    <submittedName>
        <fullName evidence="1">RNA polymerase sigma factor RpoS</fullName>
    </submittedName>
</protein>
<comment type="caution">
    <text evidence="1">The sequence shown here is derived from an EMBL/GenBank/DDBJ whole genome shotgun (WGS) entry which is preliminary data.</text>
</comment>
<name>A0A5A7PM45_STRAF</name>
<dbReference type="OrthoDB" id="1301871at2759"/>
<evidence type="ECO:0000313" key="1">
    <source>
        <dbReference type="EMBL" id="GER33824.1"/>
    </source>
</evidence>
<evidence type="ECO:0000313" key="2">
    <source>
        <dbReference type="Proteomes" id="UP000325081"/>
    </source>
</evidence>